<dbReference type="EMBL" id="CP018047">
    <property type="protein sequence ID" value="AQU68536.1"/>
    <property type="molecule type" value="Genomic_DNA"/>
</dbReference>
<proteinExistence type="predicted"/>
<dbReference type="SMART" id="SM00507">
    <property type="entry name" value="HNHc"/>
    <property type="match status" value="1"/>
</dbReference>
<keyword evidence="2" id="KW-0378">Hydrolase</keyword>
<feature type="domain" description="HNH nuclease" evidence="1">
    <location>
        <begin position="154"/>
        <end position="199"/>
    </location>
</feature>
<keyword evidence="2" id="KW-0255">Endonuclease</keyword>
<sequence length="226" mass="25003">MPVSPYTQRRLAEAAASSQTLSEALVKLGVDPRSSTRRYIRDRMKAMGITTSHFQREGTRWTREVLAPAVAASTTMCDVLRRLGLDVVGGHHTHISRRVRALGIDTSHFVQPSGAGGPRRRRTPRELLVEQETSVARRVPGARLKAAMAALGVPERCALCATDPVWRGRPLPLEVDHIDGNWHDNRLENLRLLCPNCHSATDTYRRRARGSRTAVTLPAVPAARGR</sequence>
<gene>
    <name evidence="2" type="ORF">BBN63_22315</name>
</gene>
<reference evidence="2 3" key="1">
    <citation type="submission" date="2016-11" db="EMBL/GenBank/DDBJ databases">
        <title>Complete genome sequence of Streptomyces niveus SCSIO 3406.</title>
        <authorList>
            <person name="Zhu Q."/>
            <person name="Cheng W."/>
            <person name="Song Y."/>
            <person name="Li Q."/>
            <person name="Ju J."/>
        </authorList>
    </citation>
    <scope>NUCLEOTIDE SEQUENCE [LARGE SCALE GENOMIC DNA]</scope>
    <source>
        <strain evidence="2 3">SCSIO 3406</strain>
    </source>
</reference>
<dbReference type="Proteomes" id="UP000189677">
    <property type="component" value="Chromosome"/>
</dbReference>
<evidence type="ECO:0000313" key="2">
    <source>
        <dbReference type="EMBL" id="AQU68536.1"/>
    </source>
</evidence>
<dbReference type="AlphaFoldDB" id="A0A1U9QWB2"/>
<keyword evidence="2" id="KW-0540">Nuclease</keyword>
<dbReference type="InterPro" id="IPR003615">
    <property type="entry name" value="HNH_nuc"/>
</dbReference>
<keyword evidence="3" id="KW-1185">Reference proteome</keyword>
<dbReference type="OrthoDB" id="2085958at2"/>
<evidence type="ECO:0000313" key="3">
    <source>
        <dbReference type="Proteomes" id="UP000189677"/>
    </source>
</evidence>
<dbReference type="RefSeq" id="WP_078077140.1">
    <property type="nucleotide sequence ID" value="NZ_CP018047.1"/>
</dbReference>
<dbReference type="KEGG" id="snw:BBN63_22315"/>
<protein>
    <submittedName>
        <fullName evidence="2">HNH endonuclease</fullName>
    </submittedName>
</protein>
<dbReference type="Pfam" id="PF13392">
    <property type="entry name" value="HNH_3"/>
    <property type="match status" value="1"/>
</dbReference>
<dbReference type="InterPro" id="IPR044925">
    <property type="entry name" value="His-Me_finger_sf"/>
</dbReference>
<organism evidence="2 3">
    <name type="scientific">Streptomyces niveus</name>
    <name type="common">Streptomyces spheroides</name>
    <dbReference type="NCBI Taxonomy" id="193462"/>
    <lineage>
        <taxon>Bacteria</taxon>
        <taxon>Bacillati</taxon>
        <taxon>Actinomycetota</taxon>
        <taxon>Actinomycetes</taxon>
        <taxon>Kitasatosporales</taxon>
        <taxon>Streptomycetaceae</taxon>
        <taxon>Streptomyces</taxon>
    </lineage>
</organism>
<dbReference type="GO" id="GO:0004519">
    <property type="term" value="F:endonuclease activity"/>
    <property type="evidence" value="ECO:0007669"/>
    <property type="project" value="UniProtKB-KW"/>
</dbReference>
<name>A0A1U9QWB2_STRNV</name>
<accession>A0A1U9QWB2</accession>
<dbReference type="SUPFAM" id="SSF54060">
    <property type="entry name" value="His-Me finger endonucleases"/>
    <property type="match status" value="1"/>
</dbReference>
<evidence type="ECO:0000259" key="1">
    <source>
        <dbReference type="SMART" id="SM00507"/>
    </source>
</evidence>
<dbReference type="CDD" id="cd00085">
    <property type="entry name" value="HNHc"/>
    <property type="match status" value="1"/>
</dbReference>